<dbReference type="EMBL" id="BT069679">
    <property type="protein sequence ID" value="ACN36576.1"/>
    <property type="molecule type" value="mRNA"/>
</dbReference>
<protein>
    <submittedName>
        <fullName evidence="2">Uncharacterized protein</fullName>
    </submittedName>
</protein>
<organism evidence="2">
    <name type="scientific">Zea mays</name>
    <name type="common">Maize</name>
    <dbReference type="NCBI Taxonomy" id="4577"/>
    <lineage>
        <taxon>Eukaryota</taxon>
        <taxon>Viridiplantae</taxon>
        <taxon>Streptophyta</taxon>
        <taxon>Embryophyta</taxon>
        <taxon>Tracheophyta</taxon>
        <taxon>Spermatophyta</taxon>
        <taxon>Magnoliopsida</taxon>
        <taxon>Liliopsida</taxon>
        <taxon>Poales</taxon>
        <taxon>Poaceae</taxon>
        <taxon>PACMAD clade</taxon>
        <taxon>Panicoideae</taxon>
        <taxon>Andropogonodae</taxon>
        <taxon>Andropogoneae</taxon>
        <taxon>Tripsacinae</taxon>
        <taxon>Zea</taxon>
    </lineage>
</organism>
<evidence type="ECO:0000313" key="2">
    <source>
        <dbReference type="EMBL" id="ACN36576.1"/>
    </source>
</evidence>
<sequence>MTKQPLFTSKTSDPRQKQWTHERNNGPDSGYCLDCQLLWSSYIGAMFRPHLDKPPMLSSYHIAPLLECLRLYSF</sequence>
<name>C0PN10_MAIZE</name>
<feature type="compositionally biased region" description="Polar residues" evidence="1">
    <location>
        <begin position="1"/>
        <end position="11"/>
    </location>
</feature>
<accession>C0PN10</accession>
<evidence type="ECO:0000256" key="1">
    <source>
        <dbReference type="SAM" id="MobiDB-lite"/>
    </source>
</evidence>
<reference evidence="2" key="2">
    <citation type="submission" date="2012-06" db="EMBL/GenBank/DDBJ databases">
        <authorList>
            <person name="Yu Y."/>
            <person name="Currie J."/>
            <person name="Lomeli R."/>
            <person name="Angelova A."/>
            <person name="Collura K."/>
            <person name="Wissotski M."/>
            <person name="Campos D."/>
            <person name="Kudrna D."/>
            <person name="Golser W."/>
            <person name="Ashely E."/>
            <person name="Descour A."/>
            <person name="Fernandes J."/>
            <person name="Soderlund C."/>
            <person name="Walbot V."/>
        </authorList>
    </citation>
    <scope>NUCLEOTIDE SEQUENCE</scope>
    <source>
        <strain evidence="2">B73</strain>
    </source>
</reference>
<feature type="compositionally biased region" description="Basic and acidic residues" evidence="1">
    <location>
        <begin position="12"/>
        <end position="25"/>
    </location>
</feature>
<dbReference type="HOGENOM" id="CLU_2691419_0_0_1"/>
<dbReference type="AlphaFoldDB" id="C0PN10"/>
<feature type="region of interest" description="Disordered" evidence="1">
    <location>
        <begin position="1"/>
        <end position="29"/>
    </location>
</feature>
<reference evidence="2" key="1">
    <citation type="journal article" date="2009" name="PLoS Genet.">
        <title>Sequencing, mapping, and analysis of 27,455 maize full-length cDNAs.</title>
        <authorList>
            <person name="Soderlund C."/>
            <person name="Descour A."/>
            <person name="Kudrna D."/>
            <person name="Bomhoff M."/>
            <person name="Boyd L."/>
            <person name="Currie J."/>
            <person name="Angelova A."/>
            <person name="Collura K."/>
            <person name="Wissotski M."/>
            <person name="Ashley E."/>
            <person name="Morrow D."/>
            <person name="Fernandes J."/>
            <person name="Walbot V."/>
            <person name="Yu Y."/>
        </authorList>
    </citation>
    <scope>NUCLEOTIDE SEQUENCE</scope>
    <source>
        <strain evidence="2">B73</strain>
    </source>
</reference>
<proteinExistence type="evidence at transcript level"/>